<dbReference type="Gene3D" id="1.20.5.780">
    <property type="entry name" value="Single helix bin"/>
    <property type="match status" value="1"/>
</dbReference>
<evidence type="ECO:0000256" key="2">
    <source>
        <dbReference type="ARBA" id="ARBA00049988"/>
    </source>
</evidence>
<dbReference type="OrthoDB" id="5771063at2"/>
<evidence type="ECO:0000313" key="4">
    <source>
        <dbReference type="Proteomes" id="UP000235005"/>
    </source>
</evidence>
<reference evidence="3 4" key="1">
    <citation type="submission" date="2018-01" db="EMBL/GenBank/DDBJ databases">
        <title>The draft genome sequence of Halioglobus lutimaris HF004.</title>
        <authorList>
            <person name="Du Z.-J."/>
            <person name="Shi M.-J."/>
        </authorList>
    </citation>
    <scope>NUCLEOTIDE SEQUENCE [LARGE SCALE GENOMIC DNA]</scope>
    <source>
        <strain evidence="3 4">HF004</strain>
    </source>
</reference>
<keyword evidence="1" id="KW-1277">Toxin-antitoxin system</keyword>
<dbReference type="AlphaFoldDB" id="A0A2N5X743"/>
<gene>
    <name evidence="3" type="ORF">C0039_03570</name>
</gene>
<protein>
    <submittedName>
        <fullName evidence="3">DUF1778 domain-containing protein</fullName>
    </submittedName>
</protein>
<dbReference type="RefSeq" id="WP_101517264.1">
    <property type="nucleotide sequence ID" value="NZ_PKUS01000002.1"/>
</dbReference>
<dbReference type="GO" id="GO:0006355">
    <property type="term" value="P:regulation of DNA-templated transcription"/>
    <property type="evidence" value="ECO:0007669"/>
    <property type="project" value="InterPro"/>
</dbReference>
<dbReference type="EMBL" id="PKUS01000002">
    <property type="protein sequence ID" value="PLW70297.1"/>
    <property type="molecule type" value="Genomic_DNA"/>
</dbReference>
<sequence length="93" mass="10354">MATAARTERLDMRVDSDTKQLAERASAAAGYASLTDFVTHLIRENAPEILKQQTTIDLTNQQFDSFMAACMDETSEPSPRILEAAKRLDEEGF</sequence>
<organism evidence="3 4">
    <name type="scientific">Pseudohalioglobus lutimaris</name>
    <dbReference type="NCBI Taxonomy" id="1737061"/>
    <lineage>
        <taxon>Bacteria</taxon>
        <taxon>Pseudomonadati</taxon>
        <taxon>Pseudomonadota</taxon>
        <taxon>Gammaproteobacteria</taxon>
        <taxon>Cellvibrionales</taxon>
        <taxon>Halieaceae</taxon>
        <taxon>Pseudohalioglobus</taxon>
    </lineage>
</organism>
<evidence type="ECO:0000256" key="1">
    <source>
        <dbReference type="ARBA" id="ARBA00022649"/>
    </source>
</evidence>
<dbReference type="InterPro" id="IPR014795">
    <property type="entry name" value="TacA_1-like"/>
</dbReference>
<name>A0A2N5X743_9GAMM</name>
<dbReference type="InterPro" id="IPR010985">
    <property type="entry name" value="Ribbon_hlx_hlx"/>
</dbReference>
<dbReference type="PANTHER" id="PTHR35401">
    <property type="entry name" value="COPG FAMILY HELIX-TURN-HELIX PROTEIN-RELATED-RELATED"/>
    <property type="match status" value="1"/>
</dbReference>
<dbReference type="PANTHER" id="PTHR35401:SF2">
    <property type="entry name" value="ABC-TYPE TRANSPORT SYSTEM"/>
    <property type="match status" value="1"/>
</dbReference>
<dbReference type="Pfam" id="PF08681">
    <property type="entry name" value="TacA1"/>
    <property type="match status" value="1"/>
</dbReference>
<comment type="similarity">
    <text evidence="2">Belongs to the TacA antitoxin family.</text>
</comment>
<keyword evidence="4" id="KW-1185">Reference proteome</keyword>
<dbReference type="SUPFAM" id="SSF47598">
    <property type="entry name" value="Ribbon-helix-helix"/>
    <property type="match status" value="1"/>
</dbReference>
<dbReference type="Proteomes" id="UP000235005">
    <property type="component" value="Unassembled WGS sequence"/>
</dbReference>
<proteinExistence type="inferred from homology"/>
<evidence type="ECO:0000313" key="3">
    <source>
        <dbReference type="EMBL" id="PLW70297.1"/>
    </source>
</evidence>
<accession>A0A2N5X743</accession>
<comment type="caution">
    <text evidence="3">The sequence shown here is derived from an EMBL/GenBank/DDBJ whole genome shotgun (WGS) entry which is preliminary data.</text>
</comment>